<evidence type="ECO:0000256" key="1">
    <source>
        <dbReference type="ARBA" id="ARBA00001946"/>
    </source>
</evidence>
<comment type="subunit">
    <text evidence="13">Monomer.</text>
</comment>
<dbReference type="GO" id="GO:0004618">
    <property type="term" value="F:phosphoglycerate kinase activity"/>
    <property type="evidence" value="ECO:0007669"/>
    <property type="project" value="UniProtKB-EC"/>
</dbReference>
<dbReference type="PANTHER" id="PTHR11406:SF0">
    <property type="entry name" value="PHOSPHOGLYCERATE KINASE"/>
    <property type="match status" value="1"/>
</dbReference>
<comment type="pathway">
    <text evidence="2 12">Carbohydrate degradation; glycolysis; pyruvate from D-glyceraldehyde 3-phosphate: step 2/5.</text>
</comment>
<dbReference type="UniPathway" id="UPA00109">
    <property type="reaction ID" value="UER00185"/>
</dbReference>
<evidence type="ECO:0000313" key="14">
    <source>
        <dbReference type="EMBL" id="VDO69458.1"/>
    </source>
</evidence>
<reference evidence="14 15" key="2">
    <citation type="submission" date="2018-11" db="EMBL/GenBank/DDBJ databases">
        <authorList>
            <consortium name="Pathogen Informatics"/>
        </authorList>
    </citation>
    <scope>NUCLEOTIDE SEQUENCE [LARGE SCALE GENOMIC DNA]</scope>
</reference>
<comment type="catalytic activity">
    <reaction evidence="12">
        <text>(2R)-3-phosphoglycerate + ATP = (2R)-3-phospho-glyceroyl phosphate + ADP</text>
        <dbReference type="Rhea" id="RHEA:14801"/>
        <dbReference type="ChEBI" id="CHEBI:30616"/>
        <dbReference type="ChEBI" id="CHEBI:57604"/>
        <dbReference type="ChEBI" id="CHEBI:58272"/>
        <dbReference type="ChEBI" id="CHEBI:456216"/>
        <dbReference type="EC" id="2.7.2.3"/>
    </reaction>
</comment>
<dbReference type="InterPro" id="IPR015911">
    <property type="entry name" value="Phosphoglycerate_kinase_CS"/>
</dbReference>
<evidence type="ECO:0000256" key="9">
    <source>
        <dbReference type="ARBA" id="ARBA00022840"/>
    </source>
</evidence>
<keyword evidence="8 12" id="KW-0418">Kinase</keyword>
<dbReference type="PRINTS" id="PR00477">
    <property type="entry name" value="PHGLYCKINASE"/>
</dbReference>
<evidence type="ECO:0000256" key="6">
    <source>
        <dbReference type="ARBA" id="ARBA00022723"/>
    </source>
</evidence>
<evidence type="ECO:0000256" key="4">
    <source>
        <dbReference type="ARBA" id="ARBA00013061"/>
    </source>
</evidence>
<dbReference type="GO" id="GO:0046872">
    <property type="term" value="F:metal ion binding"/>
    <property type="evidence" value="ECO:0007669"/>
    <property type="project" value="UniProtKB-KW"/>
</dbReference>
<evidence type="ECO:0000256" key="12">
    <source>
        <dbReference type="RuleBase" id="RU000532"/>
    </source>
</evidence>
<evidence type="ECO:0000256" key="11">
    <source>
        <dbReference type="ARBA" id="ARBA00023152"/>
    </source>
</evidence>
<keyword evidence="9" id="KW-0067">ATP-binding</keyword>
<sequence length="138" mass="15195">MTLNKLSIDKVDVKDKRVLIRVDFNVPLKDGKITNNQRITAAVPTIKYALDHGAKAVILMSHLGRPDGMKKMEFTLEPVVAELKSVLGKDVTFVHDCVGPEAEKVTANPAPGSVILLENLRFYLEEEGKGVNEKGEKV</sequence>
<organism evidence="16">
    <name type="scientific">Onchocerca flexuosa</name>
    <dbReference type="NCBI Taxonomy" id="387005"/>
    <lineage>
        <taxon>Eukaryota</taxon>
        <taxon>Metazoa</taxon>
        <taxon>Ecdysozoa</taxon>
        <taxon>Nematoda</taxon>
        <taxon>Chromadorea</taxon>
        <taxon>Rhabditida</taxon>
        <taxon>Spirurina</taxon>
        <taxon>Spiruromorpha</taxon>
        <taxon>Filarioidea</taxon>
        <taxon>Onchocercidae</taxon>
        <taxon>Onchocerca</taxon>
    </lineage>
</organism>
<proteinExistence type="inferred from homology"/>
<dbReference type="STRING" id="387005.A0A183HSU8"/>
<evidence type="ECO:0000313" key="15">
    <source>
        <dbReference type="Proteomes" id="UP000267606"/>
    </source>
</evidence>
<keyword evidence="15" id="KW-1185">Reference proteome</keyword>
<evidence type="ECO:0000256" key="7">
    <source>
        <dbReference type="ARBA" id="ARBA00022741"/>
    </source>
</evidence>
<protein>
    <recommendedName>
        <fullName evidence="4 12">Phosphoglycerate kinase</fullName>
        <ecNumber evidence="4 12">2.7.2.3</ecNumber>
    </recommendedName>
</protein>
<dbReference type="Proteomes" id="UP000267606">
    <property type="component" value="Unassembled WGS sequence"/>
</dbReference>
<dbReference type="InterPro" id="IPR036043">
    <property type="entry name" value="Phosphoglycerate_kinase_sf"/>
</dbReference>
<dbReference type="GO" id="GO:0006096">
    <property type="term" value="P:glycolytic process"/>
    <property type="evidence" value="ECO:0007669"/>
    <property type="project" value="UniProtKB-UniPathway"/>
</dbReference>
<dbReference type="WBParaSite" id="OFLC_0001056001-mRNA-1">
    <property type="protein sequence ID" value="OFLC_0001056001-mRNA-1"/>
    <property type="gene ID" value="OFLC_0001056001"/>
</dbReference>
<name>A0A183HSU8_9BILA</name>
<evidence type="ECO:0000256" key="10">
    <source>
        <dbReference type="ARBA" id="ARBA00022842"/>
    </source>
</evidence>
<dbReference type="FunFam" id="3.40.50.1260:FF:000005">
    <property type="entry name" value="Phosphoglycerate kinase"/>
    <property type="match status" value="1"/>
</dbReference>
<dbReference type="SUPFAM" id="SSF53748">
    <property type="entry name" value="Phosphoglycerate kinase"/>
    <property type="match status" value="1"/>
</dbReference>
<evidence type="ECO:0000256" key="2">
    <source>
        <dbReference type="ARBA" id="ARBA00004838"/>
    </source>
</evidence>
<dbReference type="AlphaFoldDB" id="A0A183HSU8"/>
<dbReference type="Pfam" id="PF00162">
    <property type="entry name" value="PGK"/>
    <property type="match status" value="1"/>
</dbReference>
<reference evidence="16" key="1">
    <citation type="submission" date="2016-06" db="UniProtKB">
        <authorList>
            <consortium name="WormBaseParasite"/>
        </authorList>
    </citation>
    <scope>IDENTIFICATION</scope>
</reference>
<gene>
    <name evidence="14" type="ORF">OFLC_LOCUS10558</name>
</gene>
<dbReference type="PANTHER" id="PTHR11406">
    <property type="entry name" value="PHOSPHOGLYCERATE KINASE"/>
    <property type="match status" value="1"/>
</dbReference>
<evidence type="ECO:0000256" key="13">
    <source>
        <dbReference type="RuleBase" id="RU000696"/>
    </source>
</evidence>
<dbReference type="InterPro" id="IPR001576">
    <property type="entry name" value="Phosphoglycerate_kinase"/>
</dbReference>
<keyword evidence="5 12" id="KW-0808">Transferase</keyword>
<dbReference type="Gene3D" id="3.40.50.1260">
    <property type="entry name" value="Phosphoglycerate kinase, N-terminal domain"/>
    <property type="match status" value="1"/>
</dbReference>
<comment type="similarity">
    <text evidence="3 12">Belongs to the phosphoglycerate kinase family.</text>
</comment>
<dbReference type="GO" id="GO:0006094">
    <property type="term" value="P:gluconeogenesis"/>
    <property type="evidence" value="ECO:0007669"/>
    <property type="project" value="TreeGrafter"/>
</dbReference>
<dbReference type="GO" id="GO:0043531">
    <property type="term" value="F:ADP binding"/>
    <property type="evidence" value="ECO:0007669"/>
    <property type="project" value="TreeGrafter"/>
</dbReference>
<dbReference type="PROSITE" id="PS00111">
    <property type="entry name" value="PGLYCERATE_KINASE"/>
    <property type="match status" value="1"/>
</dbReference>
<dbReference type="InterPro" id="IPR015824">
    <property type="entry name" value="Phosphoglycerate_kinase_N"/>
</dbReference>
<evidence type="ECO:0000256" key="8">
    <source>
        <dbReference type="ARBA" id="ARBA00022777"/>
    </source>
</evidence>
<keyword evidence="6" id="KW-0479">Metal-binding</keyword>
<dbReference type="GO" id="GO:0005524">
    <property type="term" value="F:ATP binding"/>
    <property type="evidence" value="ECO:0007669"/>
    <property type="project" value="UniProtKB-KW"/>
</dbReference>
<evidence type="ECO:0000256" key="5">
    <source>
        <dbReference type="ARBA" id="ARBA00022679"/>
    </source>
</evidence>
<keyword evidence="10" id="KW-0460">Magnesium</keyword>
<dbReference type="EMBL" id="UZAJ01014199">
    <property type="protein sequence ID" value="VDO69458.1"/>
    <property type="molecule type" value="Genomic_DNA"/>
</dbReference>
<evidence type="ECO:0000256" key="3">
    <source>
        <dbReference type="ARBA" id="ARBA00008982"/>
    </source>
</evidence>
<accession>A0A183HSU8</accession>
<keyword evidence="7" id="KW-0547">Nucleotide-binding</keyword>
<dbReference type="EC" id="2.7.2.3" evidence="4 12"/>
<evidence type="ECO:0000313" key="16">
    <source>
        <dbReference type="WBParaSite" id="OFLC_0001056001-mRNA-1"/>
    </source>
</evidence>
<dbReference type="GO" id="GO:0005829">
    <property type="term" value="C:cytosol"/>
    <property type="evidence" value="ECO:0007669"/>
    <property type="project" value="TreeGrafter"/>
</dbReference>
<keyword evidence="11" id="KW-0324">Glycolysis</keyword>
<comment type="cofactor">
    <cofactor evidence="1">
        <name>Mg(2+)</name>
        <dbReference type="ChEBI" id="CHEBI:18420"/>
    </cofactor>
</comment>